<evidence type="ECO:0000256" key="4">
    <source>
        <dbReference type="SAM" id="MobiDB-lite"/>
    </source>
</evidence>
<keyword evidence="7" id="KW-1185">Reference proteome</keyword>
<dbReference type="PIRSF" id="PIRSF037016">
    <property type="entry name" value="Pseudouridin_synth_euk_prd"/>
    <property type="match status" value="1"/>
</dbReference>
<evidence type="ECO:0000259" key="5">
    <source>
        <dbReference type="PROSITE" id="PS50984"/>
    </source>
</evidence>
<feature type="region of interest" description="Disordered" evidence="4">
    <location>
        <begin position="145"/>
        <end position="177"/>
    </location>
</feature>
<dbReference type="OMA" id="WINYFGH"/>
<organism evidence="6 7">
    <name type="scientific">Uncinula necator</name>
    <name type="common">Grape powdery mildew</name>
    <dbReference type="NCBI Taxonomy" id="52586"/>
    <lineage>
        <taxon>Eukaryota</taxon>
        <taxon>Fungi</taxon>
        <taxon>Dikarya</taxon>
        <taxon>Ascomycota</taxon>
        <taxon>Pezizomycotina</taxon>
        <taxon>Leotiomycetes</taxon>
        <taxon>Erysiphales</taxon>
        <taxon>Erysiphaceae</taxon>
        <taxon>Erysiphe</taxon>
    </lineage>
</organism>
<dbReference type="PANTHER" id="PTHR13326:SF21">
    <property type="entry name" value="PSEUDOURIDYLATE SYNTHASE PUS7L"/>
    <property type="match status" value="1"/>
</dbReference>
<dbReference type="InterPro" id="IPR020103">
    <property type="entry name" value="PsdUridine_synth_cat_dom_sf"/>
</dbReference>
<dbReference type="GO" id="GO:0001522">
    <property type="term" value="P:pseudouridine synthesis"/>
    <property type="evidence" value="ECO:0007669"/>
    <property type="project" value="InterPro"/>
</dbReference>
<evidence type="ECO:0000313" key="6">
    <source>
        <dbReference type="EMBL" id="KHJ30881.1"/>
    </source>
</evidence>
<evidence type="ECO:0000256" key="3">
    <source>
        <dbReference type="ARBA" id="ARBA00023235"/>
    </source>
</evidence>
<dbReference type="InterPro" id="IPR001656">
    <property type="entry name" value="PsdUridine_synth_TruD"/>
</dbReference>
<dbReference type="GO" id="GO:0003723">
    <property type="term" value="F:RNA binding"/>
    <property type="evidence" value="ECO:0007669"/>
    <property type="project" value="InterPro"/>
</dbReference>
<dbReference type="STRING" id="52586.A0A0B1P1W6"/>
<evidence type="ECO:0000256" key="1">
    <source>
        <dbReference type="ARBA" id="ARBA00007953"/>
    </source>
</evidence>
<sequence length="962" mass="107754">MTNPHSSGDCTEPALKSQEKLPITTPKLNKTQTDSRRLYELIEDIHNDSVKNIGLDTQSSRETVVGIYQYVNQTRVGFNGIFKKRYTDFIVNEIALDGTVFHLTNDQAPPEFNIPNRECVINDSAVTPGLSKCHKFEESNQITLDASVTDRSSETSSNSTQLHLETAPHGKEASSTEEFGITLEDQENLRTLFGEDQKNEILQLNQRILAKPSAKSKELGTILTPPVHDRQIRCQMHQTLRRIFQNRLESSFDEASKGIRILAASKNIRRSKSTKKVDRRKSQINGKIGWNELGGEYLHMCLCKQDRDTMEVISYLARQLKVKPQIFSYAGTKDRRAVTTQRISAYRLTASTVAKINGQIYNSTVGNFKYEKSPLELGELKGNLFTITLRDCRFVHDDPIHVTQRCKKAQEALDTACKTLASSGFINYYGLQRFGTFDIGTHTIGKFILKGDYGRAVASILRTSPDAWCFAEEGHESQCSGSKIGRDELDRAQAIRGFGLGELKLDEALAKLPKRFNAERSILHHLRSRNGNDYLGALLSIPRNLRLMYVHAYQSYVWNKVVSERWARYSNKVITGDLVLIENKSKNFLEHDQYDECGEVIVRPAAHDTAIARENIFDRARALTTEEVECGNFSISDIVLPLPGFDVEYPANDIGEFYKTFMASEEGGELDPANMRRKQRDFSLSGSYRKLIATVNNIGFKTKIYYDENEQLVATDLDKIHQKRALAASEATNSETCQTKDLNINTNGLVSQALKVDVIQGTKILAQGSDGDNSVESPDFKNRIVISSDEKSVQDDTLNSSTLASIHEGPPDGNFTLVETSPISTVVNENNGTSILGKRNFDSINDSSTTTEIQGKSLETLHRSKIPKKSELSEVVSEQNNLELASSDGRSQGQENLSFTPSGIIENENAPDKNLSEISERAKLGIIIWFELSSSQYATMLLRELMGADNVQHYQPEFGARR</sequence>
<dbReference type="Proteomes" id="UP000030854">
    <property type="component" value="Unassembled WGS sequence"/>
</dbReference>
<dbReference type="InterPro" id="IPR020119">
    <property type="entry name" value="PsdUridine_synth_TruD_CS"/>
</dbReference>
<feature type="region of interest" description="Disordered" evidence="4">
    <location>
        <begin position="1"/>
        <end position="22"/>
    </location>
</feature>
<dbReference type="GO" id="GO:0009982">
    <property type="term" value="F:pseudouridine synthase activity"/>
    <property type="evidence" value="ECO:0007669"/>
    <property type="project" value="InterPro"/>
</dbReference>
<keyword evidence="3" id="KW-0413">Isomerase</keyword>
<feature type="region of interest" description="Disordered" evidence="4">
    <location>
        <begin position="884"/>
        <end position="905"/>
    </location>
</feature>
<feature type="compositionally biased region" description="Polar residues" evidence="4">
    <location>
        <begin position="884"/>
        <end position="901"/>
    </location>
</feature>
<feature type="compositionally biased region" description="Polar residues" evidence="4">
    <location>
        <begin position="145"/>
        <end position="163"/>
    </location>
</feature>
<gene>
    <name evidence="6" type="ORF">EV44_g1247</name>
</gene>
<dbReference type="CDD" id="cd02576">
    <property type="entry name" value="PseudoU_synth_ScPUS7"/>
    <property type="match status" value="1"/>
</dbReference>
<keyword evidence="2" id="KW-0819">tRNA processing</keyword>
<reference evidence="6 7" key="1">
    <citation type="journal article" date="2014" name="BMC Genomics">
        <title>Adaptive genomic structural variation in the grape powdery mildew pathogen, Erysiphe necator.</title>
        <authorList>
            <person name="Jones L."/>
            <person name="Riaz S."/>
            <person name="Morales-Cruz A."/>
            <person name="Amrine K.C."/>
            <person name="McGuire B."/>
            <person name="Gubler W.D."/>
            <person name="Walker M.A."/>
            <person name="Cantu D."/>
        </authorList>
    </citation>
    <scope>NUCLEOTIDE SEQUENCE [LARGE SCALE GENOMIC DNA]</scope>
    <source>
        <strain evidence="7">c</strain>
    </source>
</reference>
<dbReference type="AlphaFoldDB" id="A0A0B1P1W6"/>
<protein>
    <submittedName>
        <fullName evidence="6">Putative pseudouridine synthase</fullName>
    </submittedName>
</protein>
<proteinExistence type="inferred from homology"/>
<comment type="similarity">
    <text evidence="1">Belongs to the pseudouridine synthase TruD family.</text>
</comment>
<dbReference type="InterPro" id="IPR042214">
    <property type="entry name" value="TruD_catalytic"/>
</dbReference>
<dbReference type="PROSITE" id="PS01268">
    <property type="entry name" value="UPF0024"/>
    <property type="match status" value="1"/>
</dbReference>
<dbReference type="Gene3D" id="3.30.2350.20">
    <property type="entry name" value="TruD, catalytic domain"/>
    <property type="match status" value="2"/>
</dbReference>
<dbReference type="InterPro" id="IPR011760">
    <property type="entry name" value="PsdUridine_synth_TruD_insert"/>
</dbReference>
<dbReference type="PROSITE" id="PS50984">
    <property type="entry name" value="TRUD"/>
    <property type="match status" value="1"/>
</dbReference>
<dbReference type="PANTHER" id="PTHR13326">
    <property type="entry name" value="TRNA PSEUDOURIDINE SYNTHASE D"/>
    <property type="match status" value="1"/>
</dbReference>
<name>A0A0B1P1W6_UNCNE</name>
<dbReference type="SUPFAM" id="SSF55120">
    <property type="entry name" value="Pseudouridine synthase"/>
    <property type="match status" value="1"/>
</dbReference>
<accession>A0A0B1P1W6</accession>
<evidence type="ECO:0000256" key="2">
    <source>
        <dbReference type="ARBA" id="ARBA00022694"/>
    </source>
</evidence>
<comment type="caution">
    <text evidence="6">The sequence shown here is derived from an EMBL/GenBank/DDBJ whole genome shotgun (WGS) entry which is preliminary data.</text>
</comment>
<feature type="domain" description="TRUD" evidence="5">
    <location>
        <begin position="424"/>
        <end position="694"/>
    </location>
</feature>
<evidence type="ECO:0000313" key="7">
    <source>
        <dbReference type="Proteomes" id="UP000030854"/>
    </source>
</evidence>
<dbReference type="Pfam" id="PF01142">
    <property type="entry name" value="TruD"/>
    <property type="match status" value="2"/>
</dbReference>
<dbReference type="GO" id="GO:0008033">
    <property type="term" value="P:tRNA processing"/>
    <property type="evidence" value="ECO:0007669"/>
    <property type="project" value="UniProtKB-KW"/>
</dbReference>
<dbReference type="GO" id="GO:0005634">
    <property type="term" value="C:nucleus"/>
    <property type="evidence" value="ECO:0007669"/>
    <property type="project" value="TreeGrafter"/>
</dbReference>
<dbReference type="EMBL" id="JNVN01003492">
    <property type="protein sequence ID" value="KHJ30881.1"/>
    <property type="molecule type" value="Genomic_DNA"/>
</dbReference>
<dbReference type="HOGENOM" id="CLU_005281_0_0_1"/>